<evidence type="ECO:0000313" key="1">
    <source>
        <dbReference type="EMBL" id="DAF55810.1"/>
    </source>
</evidence>
<name>A0A8S5SZ53_9CAUD</name>
<sequence length="150" mass="16654">MPKASITALREWLKTCPLIAEEQDATGAAFRIAGLEEEATAFSIEDSPTDPIVESYISGRDLAKNYLFLSRREFGETDVLTIENSGFFEQLADWVMEQNDCGILPDLSKCGHGKEAQSIEVTSTGYIVTDGSGSCKMQMQLRLIYYQPKL</sequence>
<proteinExistence type="predicted"/>
<accession>A0A8S5SZ53</accession>
<protein>
    <submittedName>
        <fullName evidence="1">Minor capsid protein from bacteriophage</fullName>
    </submittedName>
</protein>
<reference evidence="1" key="1">
    <citation type="journal article" date="2021" name="Proc. Natl. Acad. Sci. U.S.A.">
        <title>A Catalog of Tens of Thousands of Viruses from Human Metagenomes Reveals Hidden Associations with Chronic Diseases.</title>
        <authorList>
            <person name="Tisza M.J."/>
            <person name="Buck C.B."/>
        </authorList>
    </citation>
    <scope>NUCLEOTIDE SEQUENCE</scope>
    <source>
        <strain evidence="1">Ct4SH8</strain>
    </source>
</reference>
<organism evidence="1">
    <name type="scientific">Siphoviridae sp. ct4SH8</name>
    <dbReference type="NCBI Taxonomy" id="2827776"/>
    <lineage>
        <taxon>Viruses</taxon>
        <taxon>Duplodnaviria</taxon>
        <taxon>Heunggongvirae</taxon>
        <taxon>Uroviricota</taxon>
        <taxon>Caudoviricetes</taxon>
    </lineage>
</organism>
<dbReference type="EMBL" id="BK032700">
    <property type="protein sequence ID" value="DAF55810.1"/>
    <property type="molecule type" value="Genomic_DNA"/>
</dbReference>